<sequence length="106" mass="11938">MTLPTPPDMIPDFLSEQFDDLPPETLRGIGDYARKETYVAPDGMPDTTKEAFALQDQETLEAVATYVDELAAFLEDQEADSLAEVTGQSSDEDEQWGKQRILDWHE</sequence>
<name>A0A2A5QXT4_9EURY</name>
<gene>
    <name evidence="2" type="ORF">CP557_14570</name>
</gene>
<proteinExistence type="predicted"/>
<feature type="compositionally biased region" description="Basic and acidic residues" evidence="1">
    <location>
        <begin position="95"/>
        <end position="106"/>
    </location>
</feature>
<evidence type="ECO:0000313" key="3">
    <source>
        <dbReference type="Proteomes" id="UP000219689"/>
    </source>
</evidence>
<reference evidence="2 3" key="1">
    <citation type="submission" date="2017-09" db="EMBL/GenBank/DDBJ databases">
        <title>Genome sequences of Natrinema ejinorence JCM 13890T.</title>
        <authorList>
            <person name="Roh S.W."/>
            <person name="Kim Y.B."/>
            <person name="Kim J.Y."/>
        </authorList>
    </citation>
    <scope>NUCLEOTIDE SEQUENCE [LARGE SCALE GENOMIC DNA]</scope>
    <source>
        <strain evidence="2 3">JCM 13890</strain>
    </source>
</reference>
<evidence type="ECO:0000256" key="1">
    <source>
        <dbReference type="SAM" id="MobiDB-lite"/>
    </source>
</evidence>
<protein>
    <submittedName>
        <fullName evidence="2">Uncharacterized protein</fullName>
    </submittedName>
</protein>
<feature type="region of interest" description="Disordered" evidence="1">
    <location>
        <begin position="82"/>
        <end position="106"/>
    </location>
</feature>
<accession>A0A2A5QXT4</accession>
<keyword evidence="3" id="KW-1185">Reference proteome</keyword>
<dbReference type="AlphaFoldDB" id="A0A2A5QXT4"/>
<comment type="caution">
    <text evidence="2">The sequence shown here is derived from an EMBL/GenBank/DDBJ whole genome shotgun (WGS) entry which is preliminary data.</text>
</comment>
<organism evidence="2 3">
    <name type="scientific">Natrinema ejinorense</name>
    <dbReference type="NCBI Taxonomy" id="373386"/>
    <lineage>
        <taxon>Archaea</taxon>
        <taxon>Methanobacteriati</taxon>
        <taxon>Methanobacteriota</taxon>
        <taxon>Stenosarchaea group</taxon>
        <taxon>Halobacteria</taxon>
        <taxon>Halobacteriales</taxon>
        <taxon>Natrialbaceae</taxon>
        <taxon>Natrinema</taxon>
    </lineage>
</organism>
<dbReference type="Proteomes" id="UP000219689">
    <property type="component" value="Unassembled WGS sequence"/>
</dbReference>
<dbReference type="EMBL" id="NXNI01000001">
    <property type="protein sequence ID" value="PCR91640.1"/>
    <property type="molecule type" value="Genomic_DNA"/>
</dbReference>
<evidence type="ECO:0000313" key="2">
    <source>
        <dbReference type="EMBL" id="PCR91640.1"/>
    </source>
</evidence>
<dbReference type="OrthoDB" id="204916at2157"/>
<dbReference type="RefSeq" id="WP_097380578.1">
    <property type="nucleotide sequence ID" value="NZ_NXNI01000001.1"/>
</dbReference>